<dbReference type="InterPro" id="IPR013083">
    <property type="entry name" value="Znf_RING/FYVE/PHD"/>
</dbReference>
<feature type="domain" description="U-box" evidence="6">
    <location>
        <begin position="28"/>
        <end position="102"/>
    </location>
</feature>
<keyword evidence="8" id="KW-1185">Reference proteome</keyword>
<dbReference type="InterPro" id="IPR011989">
    <property type="entry name" value="ARM-like"/>
</dbReference>
<organism evidence="7 8">
    <name type="scientific">Camellia sinensis var. sinensis</name>
    <name type="common">China tea</name>
    <dbReference type="NCBI Taxonomy" id="542762"/>
    <lineage>
        <taxon>Eukaryota</taxon>
        <taxon>Viridiplantae</taxon>
        <taxon>Streptophyta</taxon>
        <taxon>Embryophyta</taxon>
        <taxon>Tracheophyta</taxon>
        <taxon>Spermatophyta</taxon>
        <taxon>Magnoliopsida</taxon>
        <taxon>eudicotyledons</taxon>
        <taxon>Gunneridae</taxon>
        <taxon>Pentapetalae</taxon>
        <taxon>asterids</taxon>
        <taxon>Ericales</taxon>
        <taxon>Theaceae</taxon>
        <taxon>Camellia</taxon>
    </lineage>
</organism>
<dbReference type="SMART" id="SM00504">
    <property type="entry name" value="Ubox"/>
    <property type="match status" value="1"/>
</dbReference>
<dbReference type="SUPFAM" id="SSF48371">
    <property type="entry name" value="ARM repeat"/>
    <property type="match status" value="1"/>
</dbReference>
<dbReference type="InterPro" id="IPR003613">
    <property type="entry name" value="Ubox_domain"/>
</dbReference>
<dbReference type="PROSITE" id="PS51698">
    <property type="entry name" value="U_BOX"/>
    <property type="match status" value="1"/>
</dbReference>
<proteinExistence type="predicted"/>
<dbReference type="InterPro" id="IPR045185">
    <property type="entry name" value="PUB22/23/24-like"/>
</dbReference>
<dbReference type="EMBL" id="SDRB02011032">
    <property type="protein sequence ID" value="THG03160.1"/>
    <property type="molecule type" value="Genomic_DNA"/>
</dbReference>
<keyword evidence="3 5" id="KW-0808">Transferase</keyword>
<reference evidence="7 8" key="1">
    <citation type="journal article" date="2018" name="Proc. Natl. Acad. Sci. U.S.A.">
        <title>Draft genome sequence of Camellia sinensis var. sinensis provides insights into the evolution of the tea genome and tea quality.</title>
        <authorList>
            <person name="Wei C."/>
            <person name="Yang H."/>
            <person name="Wang S."/>
            <person name="Zhao J."/>
            <person name="Liu C."/>
            <person name="Gao L."/>
            <person name="Xia E."/>
            <person name="Lu Y."/>
            <person name="Tai Y."/>
            <person name="She G."/>
            <person name="Sun J."/>
            <person name="Cao H."/>
            <person name="Tong W."/>
            <person name="Gao Q."/>
            <person name="Li Y."/>
            <person name="Deng W."/>
            <person name="Jiang X."/>
            <person name="Wang W."/>
            <person name="Chen Q."/>
            <person name="Zhang S."/>
            <person name="Li H."/>
            <person name="Wu J."/>
            <person name="Wang P."/>
            <person name="Li P."/>
            <person name="Shi C."/>
            <person name="Zheng F."/>
            <person name="Jian J."/>
            <person name="Huang B."/>
            <person name="Shan D."/>
            <person name="Shi M."/>
            <person name="Fang C."/>
            <person name="Yue Y."/>
            <person name="Li F."/>
            <person name="Li D."/>
            <person name="Wei S."/>
            <person name="Han B."/>
            <person name="Jiang C."/>
            <person name="Yin Y."/>
            <person name="Xia T."/>
            <person name="Zhang Z."/>
            <person name="Bennetzen J.L."/>
            <person name="Zhao S."/>
            <person name="Wan X."/>
        </authorList>
    </citation>
    <scope>NUCLEOTIDE SEQUENCE [LARGE SCALE GENOMIC DNA]</scope>
    <source>
        <strain evidence="8">cv. Shuchazao</strain>
        <tissue evidence="7">Leaf</tissue>
    </source>
</reference>
<evidence type="ECO:0000256" key="1">
    <source>
        <dbReference type="ARBA" id="ARBA00000900"/>
    </source>
</evidence>
<evidence type="ECO:0000256" key="2">
    <source>
        <dbReference type="ARBA" id="ARBA00004906"/>
    </source>
</evidence>
<dbReference type="InterPro" id="IPR045210">
    <property type="entry name" value="RING-Ubox_PUB"/>
</dbReference>
<dbReference type="Proteomes" id="UP000306102">
    <property type="component" value="Unassembled WGS sequence"/>
</dbReference>
<comment type="catalytic activity">
    <reaction evidence="1 5">
        <text>S-ubiquitinyl-[E2 ubiquitin-conjugating enzyme]-L-cysteine + [acceptor protein]-L-lysine = [E2 ubiquitin-conjugating enzyme]-L-cysteine + N(6)-ubiquitinyl-[acceptor protein]-L-lysine.</text>
        <dbReference type="EC" id="2.3.2.27"/>
    </reaction>
</comment>
<dbReference type="PANTHER" id="PTHR22849">
    <property type="entry name" value="WDSAM1 PROTEIN"/>
    <property type="match status" value="1"/>
</dbReference>
<dbReference type="Gene3D" id="1.25.10.10">
    <property type="entry name" value="Leucine-rich Repeat Variant"/>
    <property type="match status" value="1"/>
</dbReference>
<protein>
    <recommendedName>
        <fullName evidence="5 6">U-box domain-containing protein</fullName>
        <ecNumber evidence="5">2.3.2.27</ecNumber>
    </recommendedName>
    <alternativeName>
        <fullName evidence="5">RING-type E3 ubiquitin transferase PUB</fullName>
    </alternativeName>
</protein>
<dbReference type="Pfam" id="PF04564">
    <property type="entry name" value="U-box"/>
    <property type="match status" value="1"/>
</dbReference>
<dbReference type="GO" id="GO:0016567">
    <property type="term" value="P:protein ubiquitination"/>
    <property type="evidence" value="ECO:0007669"/>
    <property type="project" value="UniProtKB-UniRule"/>
</dbReference>
<evidence type="ECO:0000256" key="5">
    <source>
        <dbReference type="RuleBase" id="RU369093"/>
    </source>
</evidence>
<dbReference type="AlphaFoldDB" id="A0A4S4DJV3"/>
<accession>A0A4S4DJV3</accession>
<dbReference type="InterPro" id="IPR058678">
    <property type="entry name" value="ARM_PUB"/>
</dbReference>
<evidence type="ECO:0000259" key="6">
    <source>
        <dbReference type="PROSITE" id="PS51698"/>
    </source>
</evidence>
<comment type="pathway">
    <text evidence="2 5">Protein modification; protein ubiquitination.</text>
</comment>
<dbReference type="EC" id="2.3.2.27" evidence="5"/>
<dbReference type="SUPFAM" id="SSF57850">
    <property type="entry name" value="RING/U-box"/>
    <property type="match status" value="1"/>
</dbReference>
<dbReference type="Pfam" id="PF25598">
    <property type="entry name" value="ARM_PUB"/>
    <property type="match status" value="1"/>
</dbReference>
<keyword evidence="4 5" id="KW-0833">Ubl conjugation pathway</keyword>
<evidence type="ECO:0000256" key="4">
    <source>
        <dbReference type="ARBA" id="ARBA00022786"/>
    </source>
</evidence>
<evidence type="ECO:0000313" key="8">
    <source>
        <dbReference type="Proteomes" id="UP000306102"/>
    </source>
</evidence>
<evidence type="ECO:0000313" key="7">
    <source>
        <dbReference type="EMBL" id="THG03160.1"/>
    </source>
</evidence>
<comment type="function">
    <text evidence="5">Functions as an E3 ubiquitin ligase.</text>
</comment>
<dbReference type="PANTHER" id="PTHR22849:SF161">
    <property type="entry name" value="U-BOX DOMAIN-CONTAINING PROTEIN"/>
    <property type="match status" value="1"/>
</dbReference>
<dbReference type="CDD" id="cd16664">
    <property type="entry name" value="RING-Ubox_PUB"/>
    <property type="match status" value="1"/>
</dbReference>
<dbReference type="Gene3D" id="3.30.40.10">
    <property type="entry name" value="Zinc/RING finger domain, C3HC4 (zinc finger)"/>
    <property type="match status" value="1"/>
</dbReference>
<dbReference type="FunFam" id="3.30.40.10:FF:000442">
    <property type="entry name" value="RING-type E3 ubiquitin transferase"/>
    <property type="match status" value="1"/>
</dbReference>
<dbReference type="GO" id="GO:0061630">
    <property type="term" value="F:ubiquitin protein ligase activity"/>
    <property type="evidence" value="ECO:0007669"/>
    <property type="project" value="UniProtKB-UniRule"/>
</dbReference>
<name>A0A4S4DJV3_CAMSN</name>
<sequence length="440" mass="49136">MVFLSWRRRRAGNRAQLSGGGNLEMDLTIPSHFLCPISLDLMKDPVTLSTGITYDRENIDKWIESGNDKCPVTNSALTSFDQIPNHSIRRMIQDWCVENRCHGFERIPTPRIPVTPREVSEICSKIMSATLRGDQSKSMELVLKIKTWARDNDRNKQCIAENGTGFVLSASFEAFASVSNEEHEGLLGEILSALTWMFPLGIEGQSKLGSAQSLRCMAWFLKGEDLSARQNSVLALKQLLSLDQKHVISFAEIEGVDEALVKMVKDPICPTDTKASLMVIYYMITPSTVSEKLASRFADLGLVSIVLEILVCAERSICEKALGVLDGICGCKEGIEEARNHALIMPVLVKKILRVSDVATEFSVSILWKLCKNDDGGGGDQAVEVLQMGGFQKLLLVLQVGCEDRTKEKATELLKLLNQYRDRLECFDSTMDFKYLKRSW</sequence>
<evidence type="ECO:0000256" key="3">
    <source>
        <dbReference type="ARBA" id="ARBA00022679"/>
    </source>
</evidence>
<dbReference type="InterPro" id="IPR016024">
    <property type="entry name" value="ARM-type_fold"/>
</dbReference>
<dbReference type="STRING" id="542762.A0A4S4DJV3"/>
<dbReference type="UniPathway" id="UPA00143"/>
<gene>
    <name evidence="7" type="ORF">TEA_026392</name>
</gene>
<comment type="caution">
    <text evidence="7">The sequence shown here is derived from an EMBL/GenBank/DDBJ whole genome shotgun (WGS) entry which is preliminary data.</text>
</comment>